<accession>A0ABD6DDB8</accession>
<protein>
    <recommendedName>
        <fullName evidence="3">S-layer protein</fullName>
    </recommendedName>
</protein>
<evidence type="ECO:0008006" key="3">
    <source>
        <dbReference type="Google" id="ProtNLM"/>
    </source>
</evidence>
<dbReference type="AlphaFoldDB" id="A0ABD6DDB8"/>
<dbReference type="EMBL" id="JBHUDO010000001">
    <property type="protein sequence ID" value="MFD1644334.1"/>
    <property type="molecule type" value="Genomic_DNA"/>
</dbReference>
<sequence length="648" mass="69735">MQDSPRRQVLRSIGTALSIATLGSVSAAASDGRSGRSTVLDRTWGDAAEFGELFEYVPASAAGDEFVFGGIDYATMRESNRQGSTSVPVAGLDVDTDALSKGVVLQNGQYGGSVELLVLTGDVSLDAEGEVVEGPAGTEYERYERGGNVVAAVDDRLVVASSDDLLTDALAAKAGDTERLLDANEVVSEGIDAFGDADTRAVMVGDEIGYGQAFDVEVRFSGYATTVRDPDTLERTFLFGLADESDTEQVAETLREDGFYGDGENSTVETDGAVVTVTTVIDLAARRRAREHDSPGGLRVDRENLRSNDEYVTVEVTDGDPTPVDELTLEVGGETYDRSVWAGDQETIAEGDTVRFRAADVEPNLEVTITHEREYGTSSSTTYVLGSLEFDFAYAFDDRRLDIEYADTFDIDGDELSVVVFEGRQWWRHDADDETRAESPWTDETVTEGDTASLADVDPGETVIVTYGGTDPQDGIAYFRPDPPGEATVEYDFEARSMTVTLDLSEPRPAAEYGVLVDDETVESGWSDTVETGDSVTVDDVAVGTSVAVVWGENDAVIASERAVPGIELDLVLGDEIELEHVEGDAVPASKLAAHVWDGDRTVVELDDELDGEFAPGDTVPLGVDSVEHVSLMYDDEYYVAFATARTR</sequence>
<dbReference type="Proteomes" id="UP001597034">
    <property type="component" value="Unassembled WGS sequence"/>
</dbReference>
<proteinExistence type="predicted"/>
<keyword evidence="2" id="KW-1185">Reference proteome</keyword>
<comment type="caution">
    <text evidence="1">The sequence shown here is derived from an EMBL/GenBank/DDBJ whole genome shotgun (WGS) entry which is preliminary data.</text>
</comment>
<reference evidence="1 2" key="1">
    <citation type="journal article" date="2019" name="Int. J. Syst. Evol. Microbiol.">
        <title>The Global Catalogue of Microorganisms (GCM) 10K type strain sequencing project: providing services to taxonomists for standard genome sequencing and annotation.</title>
        <authorList>
            <consortium name="The Broad Institute Genomics Platform"/>
            <consortium name="The Broad Institute Genome Sequencing Center for Infectious Disease"/>
            <person name="Wu L."/>
            <person name="Ma J."/>
        </authorList>
    </citation>
    <scope>NUCLEOTIDE SEQUENCE [LARGE SCALE GENOMIC DNA]</scope>
    <source>
        <strain evidence="1 2">CGMCC 1.10390</strain>
    </source>
</reference>
<dbReference type="RefSeq" id="WP_256399607.1">
    <property type="nucleotide sequence ID" value="NZ_JANHJR010000002.1"/>
</dbReference>
<gene>
    <name evidence="1" type="ORF">ACFSBL_01425</name>
</gene>
<organism evidence="1 2">
    <name type="scientific">Haloarchaeobius litoreus</name>
    <dbReference type="NCBI Taxonomy" id="755306"/>
    <lineage>
        <taxon>Archaea</taxon>
        <taxon>Methanobacteriati</taxon>
        <taxon>Methanobacteriota</taxon>
        <taxon>Stenosarchaea group</taxon>
        <taxon>Halobacteria</taxon>
        <taxon>Halobacteriales</taxon>
        <taxon>Halorubellaceae</taxon>
        <taxon>Haloarchaeobius</taxon>
    </lineage>
</organism>
<evidence type="ECO:0000313" key="2">
    <source>
        <dbReference type="Proteomes" id="UP001597034"/>
    </source>
</evidence>
<evidence type="ECO:0000313" key="1">
    <source>
        <dbReference type="EMBL" id="MFD1644334.1"/>
    </source>
</evidence>
<name>A0ABD6DDB8_9EURY</name>